<dbReference type="Proteomes" id="UP000535589">
    <property type="component" value="Unassembled WGS sequence"/>
</dbReference>
<dbReference type="InterPro" id="IPR036777">
    <property type="entry name" value="Channel_Tsx-like_sf"/>
</dbReference>
<evidence type="ECO:0000256" key="2">
    <source>
        <dbReference type="SAM" id="SignalP"/>
    </source>
</evidence>
<dbReference type="InterPro" id="IPR018013">
    <property type="entry name" value="Channel_Tsx-like"/>
</dbReference>
<name>A0A7X8YH93_9VIBR</name>
<dbReference type="GO" id="GO:0009279">
    <property type="term" value="C:cell outer membrane"/>
    <property type="evidence" value="ECO:0007669"/>
    <property type="project" value="InterPro"/>
</dbReference>
<evidence type="ECO:0000313" key="4">
    <source>
        <dbReference type="Proteomes" id="UP000535589"/>
    </source>
</evidence>
<accession>A0A7X8YH93</accession>
<dbReference type="RefSeq" id="WP_168836215.1">
    <property type="nucleotide sequence ID" value="NZ_JABAIK010000008.1"/>
</dbReference>
<evidence type="ECO:0008006" key="5">
    <source>
        <dbReference type="Google" id="ProtNLM"/>
    </source>
</evidence>
<evidence type="ECO:0000313" key="3">
    <source>
        <dbReference type="EMBL" id="NLS13117.1"/>
    </source>
</evidence>
<feature type="chain" id="PRO_5030972021" description="Porin" evidence="2">
    <location>
        <begin position="22"/>
        <end position="249"/>
    </location>
</feature>
<gene>
    <name evidence="3" type="ORF">HGP28_09470</name>
</gene>
<reference evidence="3 4" key="1">
    <citation type="submission" date="2020-04" db="EMBL/GenBank/DDBJ databases">
        <title>Vibrio sp. SM6, a novel species isolated from seawater.</title>
        <authorList>
            <person name="Wang X."/>
        </authorList>
    </citation>
    <scope>NUCLEOTIDE SEQUENCE [LARGE SCALE GENOMIC DNA]</scope>
    <source>
        <strain evidence="3 4">SM6</strain>
    </source>
</reference>
<keyword evidence="2" id="KW-0732">Signal</keyword>
<keyword evidence="4" id="KW-1185">Reference proteome</keyword>
<proteinExistence type="inferred from homology"/>
<comment type="caution">
    <text evidence="3">The sequence shown here is derived from an EMBL/GenBank/DDBJ whole genome shotgun (WGS) entry which is preliminary data.</text>
</comment>
<sequence length="249" mass="27257">MRKSLLALSAVAAVAAVPAQAEYLFGFGGMYADYQVWDHGIGNDNDNFGGDISDRNQAVIGIEGGAGFTWGQIYGFYDYEGVDRASGDRGASTKGTIHYNLTDSGVSLYAQIYNTDADNGFHEQNRVVGLGYTGLKGDGWAFTPFIGIHEINSGDVKGANGGMAGWVGFYNTNIGNQNFTFSTWGEYEFDRQAAYAAAQGDNWGLNGSVNAMWNINQNWATGVLYRYTVNKLGREGYQDLMIYRLQYNF</sequence>
<dbReference type="EMBL" id="JABAIK010000008">
    <property type="protein sequence ID" value="NLS13117.1"/>
    <property type="molecule type" value="Genomic_DNA"/>
</dbReference>
<evidence type="ECO:0000256" key="1">
    <source>
        <dbReference type="ARBA" id="ARBA00008728"/>
    </source>
</evidence>
<dbReference type="AlphaFoldDB" id="A0A7X8YH93"/>
<feature type="signal peptide" evidence="2">
    <location>
        <begin position="1"/>
        <end position="21"/>
    </location>
</feature>
<comment type="similarity">
    <text evidence="1">Belongs to the nucleoside-specific channel-forming outer membrane porin (Tsx) (TC 1.B.10) family.</text>
</comment>
<organism evidence="3 4">
    <name type="scientific">Vibrio agarilyticus</name>
    <dbReference type="NCBI Taxonomy" id="2726741"/>
    <lineage>
        <taxon>Bacteria</taxon>
        <taxon>Pseudomonadati</taxon>
        <taxon>Pseudomonadota</taxon>
        <taxon>Gammaproteobacteria</taxon>
        <taxon>Vibrionales</taxon>
        <taxon>Vibrionaceae</taxon>
        <taxon>Vibrio</taxon>
    </lineage>
</organism>
<dbReference type="Pfam" id="PF03502">
    <property type="entry name" value="Channel_Tsx"/>
    <property type="match status" value="1"/>
</dbReference>
<protein>
    <recommendedName>
        <fullName evidence="5">Porin</fullName>
    </recommendedName>
</protein>
<dbReference type="SUPFAM" id="SSF111364">
    <property type="entry name" value="Tsx-like channel"/>
    <property type="match status" value="1"/>
</dbReference>